<dbReference type="OrthoDB" id="3254867at2"/>
<protein>
    <recommendedName>
        <fullName evidence="9">LppP/LprE lipoprotein</fullName>
    </recommendedName>
</protein>
<feature type="region of interest" description="Disordered" evidence="6">
    <location>
        <begin position="158"/>
        <end position="181"/>
    </location>
</feature>
<dbReference type="Pfam" id="PF14041">
    <property type="entry name" value="Lipoprotein_21"/>
    <property type="match status" value="1"/>
</dbReference>
<evidence type="ECO:0000256" key="2">
    <source>
        <dbReference type="ARBA" id="ARBA00022729"/>
    </source>
</evidence>
<evidence type="ECO:0000313" key="7">
    <source>
        <dbReference type="EMBL" id="ADH93154.1"/>
    </source>
</evidence>
<accession>D7BKH4</accession>
<dbReference type="InterPro" id="IPR025971">
    <property type="entry name" value="LppP/LprE"/>
</dbReference>
<keyword evidence="5" id="KW-0449">Lipoprotein</keyword>
<dbReference type="RefSeq" id="WP_013170644.1">
    <property type="nucleotide sequence ID" value="NC_014218.1"/>
</dbReference>
<evidence type="ECO:0000256" key="4">
    <source>
        <dbReference type="ARBA" id="ARBA00023139"/>
    </source>
</evidence>
<sequence length="181" mass="19552">MKSQKEVIMARFGYARMGCLATALLALNGCSDCASTTGEEALKNASTQIAPAWEGLKDGAVENWDLKAADTSTYDSCAQLSWIVIPTGKPGEDSPYNIALFHNGVFSGTAEARPYLGEPKISRVSDTEIQIKRTWYLDEKRSQPKPAVATYKWDDSTSRTVRTGSLPPNEFAAGGPVPTAE</sequence>
<evidence type="ECO:0000256" key="6">
    <source>
        <dbReference type="SAM" id="MobiDB-lite"/>
    </source>
</evidence>
<keyword evidence="4" id="KW-0564">Palmitate</keyword>
<reference evidence="7 8" key="1">
    <citation type="journal article" date="2010" name="Stand. Genomic Sci.">
        <title>Complete genome sequence of Arcanobacterium haemolyticum type strain (11018).</title>
        <authorList>
            <person name="Yasawong M."/>
            <person name="Teshima H."/>
            <person name="Lapidus A."/>
            <person name="Nolan M."/>
            <person name="Lucas S."/>
            <person name="Glavina Del Rio T."/>
            <person name="Tice H."/>
            <person name="Cheng J."/>
            <person name="Bruce D."/>
            <person name="Detter C."/>
            <person name="Tapia R."/>
            <person name="Han C."/>
            <person name="Goodwin L."/>
            <person name="Pitluck S."/>
            <person name="Liolios K."/>
            <person name="Ivanova N."/>
            <person name="Mavromatis K."/>
            <person name="Mikhailova N."/>
            <person name="Pati A."/>
            <person name="Chen A."/>
            <person name="Palaniappan K."/>
            <person name="Land M."/>
            <person name="Hauser L."/>
            <person name="Chang Y."/>
            <person name="Jeffries C."/>
            <person name="Rohde M."/>
            <person name="Sikorski J."/>
            <person name="Pukall R."/>
            <person name="Goker M."/>
            <person name="Woyke T."/>
            <person name="Bristow J."/>
            <person name="Eisen J."/>
            <person name="Markowitz V."/>
            <person name="Hugenholtz P."/>
            <person name="Kyrpides N."/>
            <person name="Klenk H."/>
        </authorList>
    </citation>
    <scope>NUCLEOTIDE SEQUENCE [LARGE SCALE GENOMIC DNA]</scope>
    <source>
        <strain evidence="8">ATCC 9345 / DSM 20595 / CCUG 17215 / LMG 16163 / NBRC 15585 / NCTC 8452 / 11018</strain>
    </source>
</reference>
<dbReference type="HOGENOM" id="CLU_1486145_0_0_11"/>
<proteinExistence type="predicted"/>
<name>D7BKH4_ARCHD</name>
<keyword evidence="1" id="KW-1003">Cell membrane</keyword>
<keyword evidence="3" id="KW-0472">Membrane</keyword>
<keyword evidence="8" id="KW-1185">Reference proteome</keyword>
<dbReference type="Proteomes" id="UP000000376">
    <property type="component" value="Chromosome"/>
</dbReference>
<dbReference type="EMBL" id="CP002045">
    <property type="protein sequence ID" value="ADH93154.1"/>
    <property type="molecule type" value="Genomic_DNA"/>
</dbReference>
<dbReference type="AlphaFoldDB" id="D7BKH4"/>
<dbReference type="eggNOG" id="ENOG5033JYS">
    <property type="taxonomic scope" value="Bacteria"/>
</dbReference>
<evidence type="ECO:0008006" key="9">
    <source>
        <dbReference type="Google" id="ProtNLM"/>
    </source>
</evidence>
<evidence type="ECO:0000256" key="1">
    <source>
        <dbReference type="ARBA" id="ARBA00022475"/>
    </source>
</evidence>
<keyword evidence="2" id="KW-0732">Signal</keyword>
<evidence type="ECO:0000256" key="5">
    <source>
        <dbReference type="ARBA" id="ARBA00023288"/>
    </source>
</evidence>
<gene>
    <name evidence="7" type="ordered locus">Arch_1452</name>
</gene>
<organism evidence="7 8">
    <name type="scientific">Arcanobacterium haemolyticum (strain ATCC 9345 / DSM 20595 / CCM 5947 / CCUG 17215 / LMG 16163 / NBRC 15585 / NCTC 8452 / 11018)</name>
    <dbReference type="NCBI Taxonomy" id="644284"/>
    <lineage>
        <taxon>Bacteria</taxon>
        <taxon>Bacillati</taxon>
        <taxon>Actinomycetota</taxon>
        <taxon>Actinomycetes</taxon>
        <taxon>Actinomycetales</taxon>
        <taxon>Actinomycetaceae</taxon>
        <taxon>Arcanobacterium</taxon>
    </lineage>
</organism>
<evidence type="ECO:0000256" key="3">
    <source>
        <dbReference type="ARBA" id="ARBA00023136"/>
    </source>
</evidence>
<dbReference type="STRING" id="644284.Arch_1452"/>
<evidence type="ECO:0000313" key="8">
    <source>
        <dbReference type="Proteomes" id="UP000000376"/>
    </source>
</evidence>
<dbReference type="KEGG" id="ahe:Arch_1452"/>